<gene>
    <name evidence="1" type="ORF">AMORRO_LOCUS5017</name>
</gene>
<protein>
    <submittedName>
        <fullName evidence="1">9722_t:CDS:1</fullName>
    </submittedName>
</protein>
<evidence type="ECO:0000313" key="1">
    <source>
        <dbReference type="EMBL" id="CAG8538592.1"/>
    </source>
</evidence>
<accession>A0A9N9FJI7</accession>
<name>A0A9N9FJI7_9GLOM</name>
<dbReference type="EMBL" id="CAJVPV010002891">
    <property type="protein sequence ID" value="CAG8538592.1"/>
    <property type="molecule type" value="Genomic_DNA"/>
</dbReference>
<comment type="caution">
    <text evidence="1">The sequence shown here is derived from an EMBL/GenBank/DDBJ whole genome shotgun (WGS) entry which is preliminary data.</text>
</comment>
<proteinExistence type="predicted"/>
<sequence>MTKNVIAEAAKMSPSLFTMNTIQELVNWVLSIDIYRTVRIWRSALNQVMKTTIVKDHPVEGIMSSEKSQTVGK</sequence>
<dbReference type="Proteomes" id="UP000789342">
    <property type="component" value="Unassembled WGS sequence"/>
</dbReference>
<evidence type="ECO:0000313" key="2">
    <source>
        <dbReference type="Proteomes" id="UP000789342"/>
    </source>
</evidence>
<keyword evidence="2" id="KW-1185">Reference proteome</keyword>
<reference evidence="1" key="1">
    <citation type="submission" date="2021-06" db="EMBL/GenBank/DDBJ databases">
        <authorList>
            <person name="Kallberg Y."/>
            <person name="Tangrot J."/>
            <person name="Rosling A."/>
        </authorList>
    </citation>
    <scope>NUCLEOTIDE SEQUENCE</scope>
    <source>
        <strain evidence="1">CL551</strain>
    </source>
</reference>
<dbReference type="AlphaFoldDB" id="A0A9N9FJI7"/>
<organism evidence="1 2">
    <name type="scientific">Acaulospora morrowiae</name>
    <dbReference type="NCBI Taxonomy" id="94023"/>
    <lineage>
        <taxon>Eukaryota</taxon>
        <taxon>Fungi</taxon>
        <taxon>Fungi incertae sedis</taxon>
        <taxon>Mucoromycota</taxon>
        <taxon>Glomeromycotina</taxon>
        <taxon>Glomeromycetes</taxon>
        <taxon>Diversisporales</taxon>
        <taxon>Acaulosporaceae</taxon>
        <taxon>Acaulospora</taxon>
    </lineage>
</organism>